<evidence type="ECO:0000313" key="5">
    <source>
        <dbReference type="EMBL" id="MFC5770629.1"/>
    </source>
</evidence>
<evidence type="ECO:0000256" key="2">
    <source>
        <dbReference type="ARBA" id="ARBA00022450"/>
    </source>
</evidence>
<dbReference type="InterPro" id="IPR025110">
    <property type="entry name" value="AMP-bd_C"/>
</dbReference>
<proteinExistence type="predicted"/>
<dbReference type="Pfam" id="PF00668">
    <property type="entry name" value="Condensation"/>
    <property type="match status" value="1"/>
</dbReference>
<dbReference type="PROSITE" id="PS00455">
    <property type="entry name" value="AMP_BINDING"/>
    <property type="match status" value="1"/>
</dbReference>
<dbReference type="Gene3D" id="3.30.559.30">
    <property type="entry name" value="Nonribosomal peptide synthetase, condensation domain"/>
    <property type="match status" value="1"/>
</dbReference>
<dbReference type="InterPro" id="IPR006162">
    <property type="entry name" value="Ppantetheine_attach_site"/>
</dbReference>
<dbReference type="InterPro" id="IPR010071">
    <property type="entry name" value="AA_adenyl_dom"/>
</dbReference>
<dbReference type="RefSeq" id="WP_385961429.1">
    <property type="nucleotide sequence ID" value="NZ_JBHSOG010000053.1"/>
</dbReference>
<dbReference type="PANTHER" id="PTHR45527:SF14">
    <property type="entry name" value="PLIPASTATIN SYNTHASE SUBUNIT B"/>
    <property type="match status" value="1"/>
</dbReference>
<evidence type="ECO:0000256" key="1">
    <source>
        <dbReference type="ARBA" id="ARBA00001957"/>
    </source>
</evidence>
<dbReference type="Gene3D" id="3.30.300.30">
    <property type="match status" value="1"/>
</dbReference>
<dbReference type="EMBL" id="JBHSOG010000053">
    <property type="protein sequence ID" value="MFC5770629.1"/>
    <property type="molecule type" value="Genomic_DNA"/>
</dbReference>
<comment type="cofactor">
    <cofactor evidence="1">
        <name>pantetheine 4'-phosphate</name>
        <dbReference type="ChEBI" id="CHEBI:47942"/>
    </cofactor>
</comment>
<dbReference type="InterPro" id="IPR036736">
    <property type="entry name" value="ACP-like_sf"/>
</dbReference>
<dbReference type="Gene3D" id="1.10.1200.10">
    <property type="entry name" value="ACP-like"/>
    <property type="match status" value="1"/>
</dbReference>
<sequence length="978" mass="106341">TRFDLTQAPLIRAWVAEDVRNGRWLLRILSHHLVLDHTTQDLLVEEAALIEAGRASALPAAVPFRNFVAQARLGVSEAEHEAFFRDMLGDIDEPTAPFGLLDVQGDGSGIEEARLRLDPALALAIRAQARRLGVSAASLMHLAWSLVLARTTGRADVVFGTVLLGRMHAGEQAGRIMGLFINTLPFRVSIDRRDVPGALRQVQALLGELIAHEHAPLALAQRCSAVDAQVPLFTSLLNYRHAKAMPSAAADEEAGEDDGIELRVSEDRTNYPLTFSIDDLGDEFVFTAQVSAPVDPQRVCDFMQTAVTALLAALEQTAPAPLQALSDLDVLPAAERERVLPQQGALPPAAPVGECLHTLFEACVQRDPQATAVRLGEGSLSYDALNRQANRLARHLRGLGVGPDTPVAICVERGFDMIVALLAVLKAGGAYVPLDPAYASERLHFTVEDSRPVAILADAVGRAALGEDFLAAQPARVVDLGADAAAWADAPDGNLPAAGPGAAAPAHLAYVIYTSGSTGRPKGVMVEHRNVVRLFDATAHWFRFDETDVWTLFHSFSFDFSVWEIWGPLLHGGSLVIVPLETARSPRDFHALLCEQRVTVLNQTPSAFLQLSAAQGQAMDEGEAGRHSLRYVVFGGEALELRTLKPWYERNGHDTVLINMYGITETTVHVTYRPLAAADTARPGPSPIGEPIPDLRLYVLDGQCRPAPVGTIGELYVGGAGVARGYLNRPELTSERFIANPYADGERLYRSGDLGRWLPDGTVEYLGRNDFQVKIRGFRIELGEIEAKLAHCPEVQEVVVLAREDQPGEKRLVAYYIGTAAAEELRTLASANLPPYMVPVAYVRLDGFPLTPNGKLDRRALPAPEGGAFVQRAYEAPEGETEEKLAAIWAELLKLERVGRHDNFFDLGGHSLLVVRLVERMRSQSMFADIRILFTAPTLAELAAAVSFESSEVEVPANLIPELPEEAVSDGEFEEFRL</sequence>
<protein>
    <submittedName>
        <fullName evidence="5">Amino acid adenylation domain-containing protein</fullName>
    </submittedName>
</protein>
<dbReference type="CDD" id="cd17643">
    <property type="entry name" value="A_NRPS_Cytc1-like"/>
    <property type="match status" value="1"/>
</dbReference>
<dbReference type="SUPFAM" id="SSF52777">
    <property type="entry name" value="CoA-dependent acyltransferases"/>
    <property type="match status" value="2"/>
</dbReference>
<dbReference type="PANTHER" id="PTHR45527">
    <property type="entry name" value="NONRIBOSOMAL PEPTIDE SYNTHETASE"/>
    <property type="match status" value="1"/>
</dbReference>
<name>A0ABW1ATY1_9RHOO</name>
<keyword evidence="2" id="KW-0596">Phosphopantetheine</keyword>
<dbReference type="Pfam" id="PF00501">
    <property type="entry name" value="AMP-binding"/>
    <property type="match status" value="1"/>
</dbReference>
<organism evidence="5 6">
    <name type="scientific">Thauera sinica</name>
    <dbReference type="NCBI Taxonomy" id="2665146"/>
    <lineage>
        <taxon>Bacteria</taxon>
        <taxon>Pseudomonadati</taxon>
        <taxon>Pseudomonadota</taxon>
        <taxon>Betaproteobacteria</taxon>
        <taxon>Rhodocyclales</taxon>
        <taxon>Zoogloeaceae</taxon>
        <taxon>Thauera</taxon>
    </lineage>
</organism>
<dbReference type="PROSITE" id="PS00012">
    <property type="entry name" value="PHOSPHOPANTETHEINE"/>
    <property type="match status" value="1"/>
</dbReference>
<dbReference type="InterPro" id="IPR042099">
    <property type="entry name" value="ANL_N_sf"/>
</dbReference>
<dbReference type="InterPro" id="IPR023213">
    <property type="entry name" value="CAT-like_dom_sf"/>
</dbReference>
<keyword evidence="6" id="KW-1185">Reference proteome</keyword>
<dbReference type="Pfam" id="PF13193">
    <property type="entry name" value="AMP-binding_C"/>
    <property type="match status" value="1"/>
</dbReference>
<dbReference type="InterPro" id="IPR000873">
    <property type="entry name" value="AMP-dep_synth/lig_dom"/>
</dbReference>
<dbReference type="PROSITE" id="PS50075">
    <property type="entry name" value="CARRIER"/>
    <property type="match status" value="1"/>
</dbReference>
<dbReference type="Proteomes" id="UP001595974">
    <property type="component" value="Unassembled WGS sequence"/>
</dbReference>
<evidence type="ECO:0000313" key="6">
    <source>
        <dbReference type="Proteomes" id="UP001595974"/>
    </source>
</evidence>
<reference evidence="6" key="1">
    <citation type="journal article" date="2019" name="Int. J. Syst. Evol. Microbiol.">
        <title>The Global Catalogue of Microorganisms (GCM) 10K type strain sequencing project: providing services to taxonomists for standard genome sequencing and annotation.</title>
        <authorList>
            <consortium name="The Broad Institute Genomics Platform"/>
            <consortium name="The Broad Institute Genome Sequencing Center for Infectious Disease"/>
            <person name="Wu L."/>
            <person name="Ma J."/>
        </authorList>
    </citation>
    <scope>NUCLEOTIDE SEQUENCE [LARGE SCALE GENOMIC DNA]</scope>
    <source>
        <strain evidence="6">SHR3</strain>
    </source>
</reference>
<comment type="caution">
    <text evidence="5">The sequence shown here is derived from an EMBL/GenBank/DDBJ whole genome shotgun (WGS) entry which is preliminary data.</text>
</comment>
<feature type="domain" description="Carrier" evidence="4">
    <location>
        <begin position="876"/>
        <end position="950"/>
    </location>
</feature>
<dbReference type="SUPFAM" id="SSF56801">
    <property type="entry name" value="Acetyl-CoA synthetase-like"/>
    <property type="match status" value="1"/>
</dbReference>
<feature type="non-terminal residue" evidence="5">
    <location>
        <position position="1"/>
    </location>
</feature>
<dbReference type="InterPro" id="IPR020845">
    <property type="entry name" value="AMP-binding_CS"/>
</dbReference>
<gene>
    <name evidence="5" type="ORF">ACFPTN_14710</name>
</gene>
<dbReference type="InterPro" id="IPR001242">
    <property type="entry name" value="Condensation_dom"/>
</dbReference>
<dbReference type="Gene3D" id="3.30.559.10">
    <property type="entry name" value="Chloramphenicol acetyltransferase-like domain"/>
    <property type="match status" value="1"/>
</dbReference>
<dbReference type="SUPFAM" id="SSF47336">
    <property type="entry name" value="ACP-like"/>
    <property type="match status" value="1"/>
</dbReference>
<accession>A0ABW1ATY1</accession>
<evidence type="ECO:0000259" key="4">
    <source>
        <dbReference type="PROSITE" id="PS50075"/>
    </source>
</evidence>
<dbReference type="Gene3D" id="3.40.50.12780">
    <property type="entry name" value="N-terminal domain of ligase-like"/>
    <property type="match status" value="1"/>
</dbReference>
<keyword evidence="3" id="KW-0597">Phosphoprotein</keyword>
<dbReference type="NCBIfam" id="TIGR01733">
    <property type="entry name" value="AA-adenyl-dom"/>
    <property type="match status" value="1"/>
</dbReference>
<dbReference type="InterPro" id="IPR009081">
    <property type="entry name" value="PP-bd_ACP"/>
</dbReference>
<dbReference type="CDD" id="cd19544">
    <property type="entry name" value="E-C_NRPS"/>
    <property type="match status" value="1"/>
</dbReference>
<evidence type="ECO:0000256" key="3">
    <source>
        <dbReference type="ARBA" id="ARBA00022553"/>
    </source>
</evidence>
<dbReference type="Pfam" id="PF00550">
    <property type="entry name" value="PP-binding"/>
    <property type="match status" value="1"/>
</dbReference>
<dbReference type="InterPro" id="IPR045851">
    <property type="entry name" value="AMP-bd_C_sf"/>
</dbReference>